<feature type="chain" id="PRO_5038740249" description="Lipoprotein" evidence="1">
    <location>
        <begin position="23"/>
        <end position="367"/>
    </location>
</feature>
<keyword evidence="1" id="KW-0732">Signal</keyword>
<dbReference type="STRING" id="1128398.Curi_c22920"/>
<dbReference type="InterPro" id="IPR052944">
    <property type="entry name" value="Sporulation_related"/>
</dbReference>
<name>K0B1B7_GOTA9</name>
<dbReference type="InterPro" id="IPR029046">
    <property type="entry name" value="LolA/LolB/LppX"/>
</dbReference>
<organism evidence="2 3">
    <name type="scientific">Gottschalkia acidurici (strain ATCC 7906 / DSM 604 / BCRC 14475 / CIP 104303 / KCTC 5404 / NCIMB 10678 / 9a)</name>
    <name type="common">Clostridium acidurici</name>
    <dbReference type="NCBI Taxonomy" id="1128398"/>
    <lineage>
        <taxon>Bacteria</taxon>
        <taxon>Bacillati</taxon>
        <taxon>Bacillota</taxon>
        <taxon>Tissierellia</taxon>
        <taxon>Tissierellales</taxon>
        <taxon>Gottschalkiaceae</taxon>
        <taxon>Gottschalkia</taxon>
    </lineage>
</organism>
<accession>K0B1B7</accession>
<dbReference type="HOGENOM" id="CLU_743358_0_0_9"/>
<dbReference type="Pfam" id="PF09865">
    <property type="entry name" value="DUF2092"/>
    <property type="match status" value="1"/>
</dbReference>
<keyword evidence="3" id="KW-1185">Reference proteome</keyword>
<evidence type="ECO:0000256" key="1">
    <source>
        <dbReference type="SAM" id="SignalP"/>
    </source>
</evidence>
<dbReference type="KEGG" id="cad:Curi_c22920"/>
<evidence type="ECO:0008006" key="4">
    <source>
        <dbReference type="Google" id="ProtNLM"/>
    </source>
</evidence>
<dbReference type="InterPro" id="IPR019207">
    <property type="entry name" value="DUF2092"/>
</dbReference>
<dbReference type="PROSITE" id="PS51257">
    <property type="entry name" value="PROKAR_LIPOPROTEIN"/>
    <property type="match status" value="1"/>
</dbReference>
<feature type="signal peptide" evidence="1">
    <location>
        <begin position="1"/>
        <end position="22"/>
    </location>
</feature>
<dbReference type="RefSeq" id="WP_014968429.1">
    <property type="nucleotide sequence ID" value="NC_018664.1"/>
</dbReference>
<dbReference type="PANTHER" id="PTHR37507">
    <property type="entry name" value="SPORULATION PROTEIN YDCC"/>
    <property type="match status" value="1"/>
</dbReference>
<dbReference type="SUPFAM" id="SSF89392">
    <property type="entry name" value="Prokaryotic lipoproteins and lipoprotein localization factors"/>
    <property type="match status" value="1"/>
</dbReference>
<protein>
    <recommendedName>
        <fullName evidence="4">Lipoprotein</fullName>
    </recommendedName>
</protein>
<dbReference type="PANTHER" id="PTHR37507:SF2">
    <property type="entry name" value="SPORULATION PROTEIN YDCC"/>
    <property type="match status" value="1"/>
</dbReference>
<reference evidence="2 3" key="1">
    <citation type="journal article" date="2012" name="PLoS ONE">
        <title>The purine-utilizing bacterium Clostridium acidurici 9a: a genome-guided metabolic reconsideration.</title>
        <authorList>
            <person name="Hartwich K."/>
            <person name="Poehlein A."/>
            <person name="Daniel R."/>
        </authorList>
    </citation>
    <scope>NUCLEOTIDE SEQUENCE [LARGE SCALE GENOMIC DNA]</scope>
    <source>
        <strain evidence="3">ATCC 7906 / DSM 604 / BCRC 14475 / CIP 104303 / KCTC 5404 / NCIMB 10678 / 9a</strain>
    </source>
</reference>
<dbReference type="EMBL" id="CP003326">
    <property type="protein sequence ID" value="AFS79294.1"/>
    <property type="molecule type" value="Genomic_DNA"/>
</dbReference>
<proteinExistence type="predicted"/>
<dbReference type="Proteomes" id="UP000006094">
    <property type="component" value="Chromosome"/>
</dbReference>
<evidence type="ECO:0000313" key="2">
    <source>
        <dbReference type="EMBL" id="AFS79294.1"/>
    </source>
</evidence>
<dbReference type="Gene3D" id="2.50.20.10">
    <property type="entry name" value="Lipoprotein localisation LolA/LolB/LppX"/>
    <property type="match status" value="1"/>
</dbReference>
<evidence type="ECO:0000313" key="3">
    <source>
        <dbReference type="Proteomes" id="UP000006094"/>
    </source>
</evidence>
<gene>
    <name evidence="2" type="ordered locus">Curi_c22920</name>
</gene>
<dbReference type="eggNOG" id="COG2834">
    <property type="taxonomic scope" value="Bacteria"/>
</dbReference>
<dbReference type="AlphaFoldDB" id="K0B1B7"/>
<sequence>MIKRKIRIYLGAILVSSMFLTGCDTDVVSLLPEEIVANAVEADNNFSNYYAESEIIMYDKEEIIEKTYMKEWVMKINGKTMKRVETKGKDEKDSVVAVNDGRNLTSYIAKENKVIKANLGDEASSLIELSPKDQMKKAFEFIDKTHEIENSGEEKINGIDTYHLKAVPKKQDSIVGEQDFWIEKDKWFTVKSISKTGDMKIEIEYKKIDYKSKIDESVFNFEVPEDAEIVNIDEQSKIKSASLDEVKDIFNKSFLYLKDSKNYVLKDTNIVTLDNKEFPDEISQEYIKDGKPVFSLSVLKPKETSYEVGLPGSKEIVIRGGKGSYIDDTIKIITFDEKGLRYNMILHVNNISIEECIKIVDSLSYYE</sequence>